<proteinExistence type="predicted"/>
<dbReference type="EMBL" id="WHUW01000047">
    <property type="protein sequence ID" value="KAF8431682.1"/>
    <property type="molecule type" value="Genomic_DNA"/>
</dbReference>
<reference evidence="1" key="1">
    <citation type="submission" date="2019-10" db="EMBL/GenBank/DDBJ databases">
        <authorList>
            <consortium name="DOE Joint Genome Institute"/>
            <person name="Kuo A."/>
            <person name="Miyauchi S."/>
            <person name="Kiss E."/>
            <person name="Drula E."/>
            <person name="Kohler A."/>
            <person name="Sanchez-Garcia M."/>
            <person name="Andreopoulos B."/>
            <person name="Barry K.W."/>
            <person name="Bonito G."/>
            <person name="Buee M."/>
            <person name="Carver A."/>
            <person name="Chen C."/>
            <person name="Cichocki N."/>
            <person name="Clum A."/>
            <person name="Culley D."/>
            <person name="Crous P.W."/>
            <person name="Fauchery L."/>
            <person name="Girlanda M."/>
            <person name="Hayes R."/>
            <person name="Keri Z."/>
            <person name="LaButti K."/>
            <person name="Lipzen A."/>
            <person name="Lombard V."/>
            <person name="Magnuson J."/>
            <person name="Maillard F."/>
            <person name="Morin E."/>
            <person name="Murat C."/>
            <person name="Nolan M."/>
            <person name="Ohm R."/>
            <person name="Pangilinan J."/>
            <person name="Pereira M."/>
            <person name="Perotto S."/>
            <person name="Peter M."/>
            <person name="Riley R."/>
            <person name="Sitrit Y."/>
            <person name="Stielow B."/>
            <person name="Szollosi G."/>
            <person name="Zifcakova L."/>
            <person name="Stursova M."/>
            <person name="Spatafora J.W."/>
            <person name="Tedersoo L."/>
            <person name="Vaario L.-M."/>
            <person name="Yamada A."/>
            <person name="Yan M."/>
            <person name="Wang P."/>
            <person name="Xu J."/>
            <person name="Bruns T."/>
            <person name="Baldrian P."/>
            <person name="Vilgalys R."/>
            <person name="Henrissat B."/>
            <person name="Grigoriev I.V."/>
            <person name="Hibbett D."/>
            <person name="Nagy L.G."/>
            <person name="Martin F.M."/>
        </authorList>
    </citation>
    <scope>NUCLEOTIDE SEQUENCE</scope>
    <source>
        <strain evidence="1">BED1</strain>
    </source>
</reference>
<organism evidence="1 2">
    <name type="scientific">Boletus edulis BED1</name>
    <dbReference type="NCBI Taxonomy" id="1328754"/>
    <lineage>
        <taxon>Eukaryota</taxon>
        <taxon>Fungi</taxon>
        <taxon>Dikarya</taxon>
        <taxon>Basidiomycota</taxon>
        <taxon>Agaricomycotina</taxon>
        <taxon>Agaricomycetes</taxon>
        <taxon>Agaricomycetidae</taxon>
        <taxon>Boletales</taxon>
        <taxon>Boletineae</taxon>
        <taxon>Boletaceae</taxon>
        <taxon>Boletoideae</taxon>
        <taxon>Boletus</taxon>
    </lineage>
</organism>
<protein>
    <submittedName>
        <fullName evidence="1">Uncharacterized protein</fullName>
    </submittedName>
</protein>
<evidence type="ECO:0000313" key="2">
    <source>
        <dbReference type="Proteomes" id="UP001194468"/>
    </source>
</evidence>
<dbReference type="AlphaFoldDB" id="A0AAD4BJ68"/>
<keyword evidence="2" id="KW-1185">Reference proteome</keyword>
<sequence>MVSKYFFSSLLFPDFFPDYCVSPPSPCSIVSIIPTFPIWKSDVPDPPDYSPCKSTFPDFRPAIFSSLFSFYCTQSHFKHLIHPSDVLTIGSLQISAPLSTWLSEGDDQEVIIQSSQGGETQLQNSSRLMSVIKNHDFPFLDYKSGILSLLRYNSALPQFLSGDLCFIPGLVRSIIQSSASISFALTISSEKQILKNSDFWTSKSYSKYTIPSPLMCPNIIADIDLHFARVSRHYALFPSCFCDRSGLVWFSWSRHRKRQSKPYEEAKSSWKLAQ</sequence>
<evidence type="ECO:0000313" key="1">
    <source>
        <dbReference type="EMBL" id="KAF8431682.1"/>
    </source>
</evidence>
<accession>A0AAD4BJ68</accession>
<reference evidence="1" key="2">
    <citation type="journal article" date="2020" name="Nat. Commun.">
        <title>Large-scale genome sequencing of mycorrhizal fungi provides insights into the early evolution of symbiotic traits.</title>
        <authorList>
            <person name="Miyauchi S."/>
            <person name="Kiss E."/>
            <person name="Kuo A."/>
            <person name="Drula E."/>
            <person name="Kohler A."/>
            <person name="Sanchez-Garcia M."/>
            <person name="Morin E."/>
            <person name="Andreopoulos B."/>
            <person name="Barry K.W."/>
            <person name="Bonito G."/>
            <person name="Buee M."/>
            <person name="Carver A."/>
            <person name="Chen C."/>
            <person name="Cichocki N."/>
            <person name="Clum A."/>
            <person name="Culley D."/>
            <person name="Crous P.W."/>
            <person name="Fauchery L."/>
            <person name="Girlanda M."/>
            <person name="Hayes R.D."/>
            <person name="Keri Z."/>
            <person name="LaButti K."/>
            <person name="Lipzen A."/>
            <person name="Lombard V."/>
            <person name="Magnuson J."/>
            <person name="Maillard F."/>
            <person name="Murat C."/>
            <person name="Nolan M."/>
            <person name="Ohm R.A."/>
            <person name="Pangilinan J."/>
            <person name="Pereira M.F."/>
            <person name="Perotto S."/>
            <person name="Peter M."/>
            <person name="Pfister S."/>
            <person name="Riley R."/>
            <person name="Sitrit Y."/>
            <person name="Stielow J.B."/>
            <person name="Szollosi G."/>
            <person name="Zifcakova L."/>
            <person name="Stursova M."/>
            <person name="Spatafora J.W."/>
            <person name="Tedersoo L."/>
            <person name="Vaario L.M."/>
            <person name="Yamada A."/>
            <person name="Yan M."/>
            <person name="Wang P."/>
            <person name="Xu J."/>
            <person name="Bruns T."/>
            <person name="Baldrian P."/>
            <person name="Vilgalys R."/>
            <person name="Dunand C."/>
            <person name="Henrissat B."/>
            <person name="Grigoriev I.V."/>
            <person name="Hibbett D."/>
            <person name="Nagy L.G."/>
            <person name="Martin F.M."/>
        </authorList>
    </citation>
    <scope>NUCLEOTIDE SEQUENCE</scope>
    <source>
        <strain evidence="1">BED1</strain>
    </source>
</reference>
<gene>
    <name evidence="1" type="ORF">L210DRAFT_990254</name>
</gene>
<comment type="caution">
    <text evidence="1">The sequence shown here is derived from an EMBL/GenBank/DDBJ whole genome shotgun (WGS) entry which is preliminary data.</text>
</comment>
<feature type="non-terminal residue" evidence="1">
    <location>
        <position position="1"/>
    </location>
</feature>
<dbReference type="Proteomes" id="UP001194468">
    <property type="component" value="Unassembled WGS sequence"/>
</dbReference>
<name>A0AAD4BJ68_BOLED</name>